<evidence type="ECO:0000256" key="3">
    <source>
        <dbReference type="ARBA" id="ARBA00022840"/>
    </source>
</evidence>
<evidence type="ECO:0000313" key="4">
    <source>
        <dbReference type="Proteomes" id="UP000694904"/>
    </source>
</evidence>
<evidence type="ECO:0000313" key="5">
    <source>
        <dbReference type="RefSeq" id="XP_017865448.1"/>
    </source>
</evidence>
<dbReference type="GeneID" id="108615462"/>
<dbReference type="PANTHER" id="PTHR12169:SF6">
    <property type="entry name" value="AFG1-LIKE ATPASE"/>
    <property type="match status" value="1"/>
</dbReference>
<dbReference type="Gene3D" id="3.40.50.300">
    <property type="entry name" value="P-loop containing nucleotide triphosphate hydrolases"/>
    <property type="match status" value="1"/>
</dbReference>
<sequence length="464" mass="52872">MLIYKVGSVARTALRSQSKLLLQLEQACVIFQCRHLSPMAEYQKRVSSGQLRSDSRQQQTMQKLDELYNRLQGYRPSTQGGGGSGGGFLSSVFGGGSSDGSDADDDMDAGSHAPQGLYIYGSVGVGKTTLMDIFYDSCTEVHQKRRVHFTAFMSKVHSLIHEAKERQGPVDRAFNSERPAPFDPTKPVADIIANESWLICFDEFQVTDIADAMILKRLFTHLFRHGIVVVATSNRHPEDLYKNGLQRVNFVPFIGLLQRRCQTANLDSIDYRRVAQSGDTNYFVKGKTDANGMMNRMFKILCSEENDIIRPRTITHFGRELTFQRTCGQVLNSSFVELCDRPLGGNDYVQIAQFFHTVLIHDVPQLNLNVRSQMRRFITLIDTLYDNRVRVVISADEPLDSLFQVSEKTKISDADRSLMDDLKLNENSSSVFTGEEEMFAFERTVSRLYEMQKQEYWEQWSKHR</sequence>
<proteinExistence type="inferred from homology"/>
<organism evidence="4 5">
    <name type="scientific">Drosophila arizonae</name>
    <name type="common">Fruit fly</name>
    <dbReference type="NCBI Taxonomy" id="7263"/>
    <lineage>
        <taxon>Eukaryota</taxon>
        <taxon>Metazoa</taxon>
        <taxon>Ecdysozoa</taxon>
        <taxon>Arthropoda</taxon>
        <taxon>Hexapoda</taxon>
        <taxon>Insecta</taxon>
        <taxon>Pterygota</taxon>
        <taxon>Neoptera</taxon>
        <taxon>Endopterygota</taxon>
        <taxon>Diptera</taxon>
        <taxon>Brachycera</taxon>
        <taxon>Muscomorpha</taxon>
        <taxon>Ephydroidea</taxon>
        <taxon>Drosophilidae</taxon>
        <taxon>Drosophila</taxon>
    </lineage>
</organism>
<dbReference type="PANTHER" id="PTHR12169">
    <property type="entry name" value="ATPASE N2B"/>
    <property type="match status" value="1"/>
</dbReference>
<dbReference type="InterPro" id="IPR027417">
    <property type="entry name" value="P-loop_NTPase"/>
</dbReference>
<reference evidence="4" key="1">
    <citation type="journal article" date="1997" name="Nucleic Acids Res.">
        <title>tRNAscan-SE: a program for improved detection of transfer RNA genes in genomic sequence.</title>
        <authorList>
            <person name="Lowe T.M."/>
            <person name="Eddy S.R."/>
        </authorList>
    </citation>
    <scope>NUCLEOTIDE SEQUENCE [LARGE SCALE GENOMIC DNA]</scope>
</reference>
<protein>
    <submittedName>
        <fullName evidence="5">ATPase N2B</fullName>
    </submittedName>
</protein>
<keyword evidence="3" id="KW-0067">ATP-binding</keyword>
<dbReference type="Proteomes" id="UP000694904">
    <property type="component" value="Chromosome 5"/>
</dbReference>
<dbReference type="RefSeq" id="XP_017865448.1">
    <property type="nucleotide sequence ID" value="XM_018009959.1"/>
</dbReference>
<dbReference type="Pfam" id="PF03969">
    <property type="entry name" value="AFG1_ATPase"/>
    <property type="match status" value="1"/>
</dbReference>
<gene>
    <name evidence="5" type="primary">LOC108615462</name>
</gene>
<dbReference type="NCBIfam" id="NF040713">
    <property type="entry name" value="ZapE"/>
    <property type="match status" value="1"/>
</dbReference>
<keyword evidence="4" id="KW-1185">Reference proteome</keyword>
<evidence type="ECO:0000256" key="1">
    <source>
        <dbReference type="ARBA" id="ARBA00010322"/>
    </source>
</evidence>
<keyword evidence="2" id="KW-0547">Nucleotide-binding</keyword>
<reference evidence="4" key="2">
    <citation type="journal article" date="2016" name="G3 (Bethesda)">
        <title>Genome Evolution in Three Species of Cactophilic Drosophila.</title>
        <authorList>
            <person name="Sanchez-Flores A."/>
            <person name="Penazola F."/>
            <person name="Carpinteyro-Ponce J."/>
            <person name="Nazario-Yepiz N."/>
            <person name="Abreu-Goodger C."/>
            <person name="Machado C.A."/>
            <person name="Markow T.A."/>
        </authorList>
    </citation>
    <scope>NUCLEOTIDE SEQUENCE [LARGE SCALE GENOMIC DNA]</scope>
</reference>
<reference evidence="5" key="3">
    <citation type="submission" date="2025-08" db="UniProtKB">
        <authorList>
            <consortium name="RefSeq"/>
        </authorList>
    </citation>
    <scope>IDENTIFICATION</scope>
    <source>
        <tissue evidence="5">Whole organism</tissue>
    </source>
</reference>
<evidence type="ECO:0000256" key="2">
    <source>
        <dbReference type="ARBA" id="ARBA00022741"/>
    </source>
</evidence>
<comment type="similarity">
    <text evidence="1">Belongs to the AFG1 ATPase family.</text>
</comment>
<name>A0ABM1PE12_DROAR</name>
<dbReference type="InterPro" id="IPR005654">
    <property type="entry name" value="ATPase_AFG1-like"/>
</dbReference>
<dbReference type="SUPFAM" id="SSF52540">
    <property type="entry name" value="P-loop containing nucleoside triphosphate hydrolases"/>
    <property type="match status" value="1"/>
</dbReference>
<accession>A0ABM1PE12</accession>